<dbReference type="PANTHER" id="PTHR33577:SF9">
    <property type="entry name" value="PEROXIDASE STCC"/>
    <property type="match status" value="1"/>
</dbReference>
<accession>A0ABR3IZW0</accession>
<organism evidence="10 11">
    <name type="scientific">Hohenbuehelia grisea</name>
    <dbReference type="NCBI Taxonomy" id="104357"/>
    <lineage>
        <taxon>Eukaryota</taxon>
        <taxon>Fungi</taxon>
        <taxon>Dikarya</taxon>
        <taxon>Basidiomycota</taxon>
        <taxon>Agaricomycotina</taxon>
        <taxon>Agaricomycetes</taxon>
        <taxon>Agaricomycetidae</taxon>
        <taxon>Agaricales</taxon>
        <taxon>Pleurotineae</taxon>
        <taxon>Pleurotaceae</taxon>
        <taxon>Hohenbuehelia</taxon>
    </lineage>
</organism>
<sequence length="579" mass="62527">MSDPSSSVHQQHHAQAWAMDLPAGHPPVRALPPHSHARGGCPFSAKHEYCAPQKDDVRSPCPALNTLANHGFIPRNGKDISAMDIVRGLKAAYNLSTPLAYVLSFGGWILIHRYNLFSKITLHDIARHNRVEHDASLVHRDTEVGTNYASPEIVEEWIKDLCQDARIQQALDEAGVPFKGVKPEDVGRVLGAEPASLDLDAAPVSREELVEDNGQEIVVPPATSVDAERQPSPAPSHLSELSTSSSHSAGSHGASLFGSQHDRYATTSTAFTTPATSPLEPKFPTWKSTRPAGPFPILETELVASPSEIAPPTQILFANSLTSSPAHAQTQPLPSAAQASRVPALSPKGFRSLLTARGVGRARVRREKLSMPLDALHAEIARGEMAIMLGMWNVRVLPEPQIGGESMFPGEGNRLGSAESAAELSSLKPPFSTRVSKGLKKIFAPGPSTKGKSPSLPTSASAPASLEFSEGVPLEWAADWFKYERIPTGWRPDHKQTLRDTVKRSKQIRVFMDDLRKEEANEADAVLCAQEGSTVAGAGATVLIGDKQRVIDVEAEERASAERQARMESERVLGLGREF</sequence>
<proteinExistence type="inferred from homology"/>
<dbReference type="PROSITE" id="PS51405">
    <property type="entry name" value="HEME_HALOPEROXIDASE"/>
    <property type="match status" value="1"/>
</dbReference>
<reference evidence="11" key="1">
    <citation type="submission" date="2024-06" db="EMBL/GenBank/DDBJ databases">
        <title>Multi-omics analyses provide insights into the biosynthesis of the anticancer antibiotic pleurotin in Hohenbuehelia grisea.</title>
        <authorList>
            <person name="Weaver J.A."/>
            <person name="Alberti F."/>
        </authorList>
    </citation>
    <scope>NUCLEOTIDE SEQUENCE [LARGE SCALE GENOMIC DNA]</scope>
    <source>
        <strain evidence="11">T-177</strain>
    </source>
</reference>
<comment type="similarity">
    <text evidence="7">Belongs to the chloroperoxidase family.</text>
</comment>
<dbReference type="SUPFAM" id="SSF47571">
    <property type="entry name" value="Cloroperoxidase"/>
    <property type="match status" value="1"/>
</dbReference>
<evidence type="ECO:0000259" key="9">
    <source>
        <dbReference type="PROSITE" id="PS51405"/>
    </source>
</evidence>
<dbReference type="InterPro" id="IPR000028">
    <property type="entry name" value="Chloroperoxidase"/>
</dbReference>
<dbReference type="Gene3D" id="1.10.489.10">
    <property type="entry name" value="Chloroperoxidase-like"/>
    <property type="match status" value="2"/>
</dbReference>
<gene>
    <name evidence="10" type="ORF">HGRIS_008984</name>
</gene>
<comment type="cofactor">
    <cofactor evidence="1">
        <name>heme b</name>
        <dbReference type="ChEBI" id="CHEBI:60344"/>
    </cofactor>
</comment>
<feature type="region of interest" description="Disordered" evidence="8">
    <location>
        <begin position="443"/>
        <end position="464"/>
    </location>
</feature>
<evidence type="ECO:0000256" key="7">
    <source>
        <dbReference type="ARBA" id="ARBA00025795"/>
    </source>
</evidence>
<evidence type="ECO:0000256" key="1">
    <source>
        <dbReference type="ARBA" id="ARBA00001970"/>
    </source>
</evidence>
<dbReference type="Pfam" id="PF01328">
    <property type="entry name" value="Peroxidase_2"/>
    <property type="match status" value="1"/>
</dbReference>
<evidence type="ECO:0000256" key="2">
    <source>
        <dbReference type="ARBA" id="ARBA00022559"/>
    </source>
</evidence>
<feature type="region of interest" description="Disordered" evidence="8">
    <location>
        <begin position="323"/>
        <end position="342"/>
    </location>
</feature>
<keyword evidence="2" id="KW-0575">Peroxidase</keyword>
<protein>
    <recommendedName>
        <fullName evidence="9">Heme haloperoxidase family profile domain-containing protein</fullName>
    </recommendedName>
</protein>
<dbReference type="PANTHER" id="PTHR33577">
    <property type="entry name" value="STERIGMATOCYSTIN BIOSYNTHESIS PEROXIDASE STCC-RELATED"/>
    <property type="match status" value="1"/>
</dbReference>
<comment type="caution">
    <text evidence="10">The sequence shown here is derived from an EMBL/GenBank/DDBJ whole genome shotgun (WGS) entry which is preliminary data.</text>
</comment>
<feature type="compositionally biased region" description="Low complexity" evidence="8">
    <location>
        <begin position="453"/>
        <end position="464"/>
    </location>
</feature>
<evidence type="ECO:0000313" key="10">
    <source>
        <dbReference type="EMBL" id="KAL0948864.1"/>
    </source>
</evidence>
<name>A0ABR3IZW0_9AGAR</name>
<feature type="domain" description="Heme haloperoxidase family profile" evidence="9">
    <location>
        <begin position="45"/>
        <end position="304"/>
    </location>
</feature>
<evidence type="ECO:0000313" key="11">
    <source>
        <dbReference type="Proteomes" id="UP001556367"/>
    </source>
</evidence>
<evidence type="ECO:0000256" key="5">
    <source>
        <dbReference type="ARBA" id="ARBA00023002"/>
    </source>
</evidence>
<keyword evidence="4" id="KW-0479">Metal-binding</keyword>
<keyword evidence="5" id="KW-0560">Oxidoreductase</keyword>
<feature type="compositionally biased region" description="Low complexity" evidence="8">
    <location>
        <begin position="235"/>
        <end position="258"/>
    </location>
</feature>
<dbReference type="InterPro" id="IPR036851">
    <property type="entry name" value="Chloroperoxidase-like_sf"/>
</dbReference>
<keyword evidence="3" id="KW-0349">Heme</keyword>
<dbReference type="EMBL" id="JASNQZ010000012">
    <property type="protein sequence ID" value="KAL0948864.1"/>
    <property type="molecule type" value="Genomic_DNA"/>
</dbReference>
<evidence type="ECO:0000256" key="6">
    <source>
        <dbReference type="ARBA" id="ARBA00023004"/>
    </source>
</evidence>
<feature type="region of interest" description="Disordered" evidence="8">
    <location>
        <begin position="210"/>
        <end position="258"/>
    </location>
</feature>
<evidence type="ECO:0000256" key="3">
    <source>
        <dbReference type="ARBA" id="ARBA00022617"/>
    </source>
</evidence>
<evidence type="ECO:0000256" key="4">
    <source>
        <dbReference type="ARBA" id="ARBA00022723"/>
    </source>
</evidence>
<evidence type="ECO:0000256" key="8">
    <source>
        <dbReference type="SAM" id="MobiDB-lite"/>
    </source>
</evidence>
<dbReference type="Proteomes" id="UP001556367">
    <property type="component" value="Unassembled WGS sequence"/>
</dbReference>
<feature type="compositionally biased region" description="Polar residues" evidence="8">
    <location>
        <begin position="323"/>
        <end position="333"/>
    </location>
</feature>
<keyword evidence="6" id="KW-0408">Iron</keyword>
<keyword evidence="11" id="KW-1185">Reference proteome</keyword>